<dbReference type="InterPro" id="IPR001343">
    <property type="entry name" value="Hemolysn_Ca-bd"/>
</dbReference>
<keyword evidence="2" id="KW-1185">Reference proteome</keyword>
<dbReference type="PRINTS" id="PR00313">
    <property type="entry name" value="CABNDNGRPT"/>
</dbReference>
<gene>
    <name evidence="1" type="ORF">GGQ68_004379</name>
</gene>
<dbReference type="GO" id="GO:0005509">
    <property type="term" value="F:calcium ion binding"/>
    <property type="evidence" value="ECO:0007669"/>
    <property type="project" value="InterPro"/>
</dbReference>
<dbReference type="Pfam" id="PF00353">
    <property type="entry name" value="HemolysinCabind"/>
    <property type="match status" value="2"/>
</dbReference>
<organism evidence="1 2">
    <name type="scientific">Sagittula marina</name>
    <dbReference type="NCBI Taxonomy" id="943940"/>
    <lineage>
        <taxon>Bacteria</taxon>
        <taxon>Pseudomonadati</taxon>
        <taxon>Pseudomonadota</taxon>
        <taxon>Alphaproteobacteria</taxon>
        <taxon>Rhodobacterales</taxon>
        <taxon>Roseobacteraceae</taxon>
        <taxon>Sagittula</taxon>
    </lineage>
</organism>
<sequence length="315" mass="33154">MLKSGVDRPESSDAQLDPHCFSRLYSYVRLNGLKMLICAPDQATLSPIGMPLGGTLFDSSRREIIVITRSMIVEVSMIFSVLLASLFEWGLLEIFNGFDDGDDKGTSDDMATEPVPNDDTEINGTPIEDIIFGTLKDQDISGRAGDDLIDGGGGSDTITGGSGADTINTRDDGLGASDTVFGGLGDDVLRGDDGDTLTGGEGRDFFEIETGVPGAAPVVITDLFDDPSSNGLVGAGRDGIETVIFTDETGAYLSSDDVIANLVIEGEPGDGDDAAPAIVRYNGVHVATIQGTAGSLLNLQSLWIGNFRLEDFEDR</sequence>
<evidence type="ECO:0000313" key="2">
    <source>
        <dbReference type="Proteomes" id="UP000541426"/>
    </source>
</evidence>
<dbReference type="AlphaFoldDB" id="A0A7W6GUC0"/>
<dbReference type="InterPro" id="IPR018511">
    <property type="entry name" value="Hemolysin-typ_Ca-bd_CS"/>
</dbReference>
<comment type="caution">
    <text evidence="1">The sequence shown here is derived from an EMBL/GenBank/DDBJ whole genome shotgun (WGS) entry which is preliminary data.</text>
</comment>
<dbReference type="InterPro" id="IPR011049">
    <property type="entry name" value="Serralysin-like_metalloprot_C"/>
</dbReference>
<dbReference type="EMBL" id="JACIEJ010000014">
    <property type="protein sequence ID" value="MBB3988025.1"/>
    <property type="molecule type" value="Genomic_DNA"/>
</dbReference>
<dbReference type="PROSITE" id="PS00330">
    <property type="entry name" value="HEMOLYSIN_CALCIUM"/>
    <property type="match status" value="1"/>
</dbReference>
<dbReference type="Proteomes" id="UP000541426">
    <property type="component" value="Unassembled WGS sequence"/>
</dbReference>
<name>A0A7W6GUC0_9RHOB</name>
<dbReference type="SUPFAM" id="SSF51120">
    <property type="entry name" value="beta-Roll"/>
    <property type="match status" value="1"/>
</dbReference>
<accession>A0A7W6GUC0</accession>
<evidence type="ECO:0008006" key="3">
    <source>
        <dbReference type="Google" id="ProtNLM"/>
    </source>
</evidence>
<evidence type="ECO:0000313" key="1">
    <source>
        <dbReference type="EMBL" id="MBB3988025.1"/>
    </source>
</evidence>
<reference evidence="1 2" key="1">
    <citation type="submission" date="2020-08" db="EMBL/GenBank/DDBJ databases">
        <title>Genomic Encyclopedia of Type Strains, Phase IV (KMG-IV): sequencing the most valuable type-strain genomes for metagenomic binning, comparative biology and taxonomic classification.</title>
        <authorList>
            <person name="Goeker M."/>
        </authorList>
    </citation>
    <scope>NUCLEOTIDE SEQUENCE [LARGE SCALE GENOMIC DNA]</scope>
    <source>
        <strain evidence="1 2">DSM 102235</strain>
    </source>
</reference>
<protein>
    <recommendedName>
        <fullName evidence="3">Calcium-binding protein</fullName>
    </recommendedName>
</protein>
<dbReference type="Gene3D" id="2.150.10.10">
    <property type="entry name" value="Serralysin-like metalloprotease, C-terminal"/>
    <property type="match status" value="1"/>
</dbReference>
<dbReference type="RefSeq" id="WP_183969520.1">
    <property type="nucleotide sequence ID" value="NZ_BAABBZ010000055.1"/>
</dbReference>
<proteinExistence type="predicted"/>